<dbReference type="RefSeq" id="WP_337336089.1">
    <property type="nucleotide sequence ID" value="NZ_JBBDHC010000019.1"/>
</dbReference>
<comment type="caution">
    <text evidence="3">The sequence shown here is derived from an EMBL/GenBank/DDBJ whole genome shotgun (WGS) entry which is preliminary data.</text>
</comment>
<keyword evidence="2" id="KW-1133">Transmembrane helix</keyword>
<reference evidence="3 4" key="1">
    <citation type="journal article" date="2016" name="Antonie Van Leeuwenhoek">
        <title>Denitratimonas tolerans gen. nov., sp. nov., a denitrifying bacterium isolated from a bioreactor for tannery wastewater treatment.</title>
        <authorList>
            <person name="Han S.I."/>
            <person name="Kim J.O."/>
            <person name="Lee Y.R."/>
            <person name="Ekpeghere K.I."/>
            <person name="Koh S.C."/>
            <person name="Whang K.S."/>
        </authorList>
    </citation>
    <scope>NUCLEOTIDE SEQUENCE [LARGE SCALE GENOMIC DNA]</scope>
    <source>
        <strain evidence="3 4">KACC 17565</strain>
    </source>
</reference>
<dbReference type="PANTHER" id="PTHR35813">
    <property type="entry name" value="INNER MEMBRANE PROTEIN YBAN"/>
    <property type="match status" value="1"/>
</dbReference>
<feature type="transmembrane region" description="Helical" evidence="2">
    <location>
        <begin position="117"/>
        <end position="135"/>
    </location>
</feature>
<gene>
    <name evidence="3" type="ORF">WB794_11965</name>
</gene>
<sequence length="139" mass="15742">MDHPQTSASTALPRRRRVQPGRFRWLWIALAWLALGLGILGIALPGLPTVPFILAASFCAARGSRKLHVWMRRHRRFGPMIRNWEDRGAVSRRAKWLASAMMALCSLLMALSPSPFWAWATGSAIMLIVAIWLWLRPES</sequence>
<keyword evidence="2" id="KW-0812">Transmembrane</keyword>
<comment type="subcellular location">
    <subcellularLocation>
        <location evidence="1">Cell inner membrane</location>
        <topology evidence="1">Multi-pass membrane protein</topology>
    </subcellularLocation>
</comment>
<dbReference type="InterPro" id="IPR007401">
    <property type="entry name" value="DUF454"/>
</dbReference>
<dbReference type="PANTHER" id="PTHR35813:SF1">
    <property type="entry name" value="INNER MEMBRANE PROTEIN YBAN"/>
    <property type="match status" value="1"/>
</dbReference>
<organism evidence="3 4">
    <name type="scientific">Denitratimonas tolerans</name>
    <dbReference type="NCBI Taxonomy" id="1338420"/>
    <lineage>
        <taxon>Bacteria</taxon>
        <taxon>Pseudomonadati</taxon>
        <taxon>Pseudomonadota</taxon>
        <taxon>Gammaproteobacteria</taxon>
        <taxon>Lysobacterales</taxon>
        <taxon>Lysobacteraceae</taxon>
        <taxon>Denitratimonas</taxon>
    </lineage>
</organism>
<protein>
    <recommendedName>
        <fullName evidence="1">Inner membrane protein</fullName>
    </recommendedName>
</protein>
<keyword evidence="1" id="KW-1003">Cell membrane</keyword>
<accession>A0AAW9R8Y7</accession>
<dbReference type="PIRSF" id="PIRSF016789">
    <property type="entry name" value="DUF454"/>
    <property type="match status" value="1"/>
</dbReference>
<evidence type="ECO:0000256" key="1">
    <source>
        <dbReference type="PIRNR" id="PIRNR016789"/>
    </source>
</evidence>
<evidence type="ECO:0000313" key="4">
    <source>
        <dbReference type="Proteomes" id="UP001364472"/>
    </source>
</evidence>
<feature type="transmembrane region" description="Helical" evidence="2">
    <location>
        <begin position="25"/>
        <end position="44"/>
    </location>
</feature>
<name>A0AAW9R8Y7_9GAMM</name>
<evidence type="ECO:0000256" key="2">
    <source>
        <dbReference type="SAM" id="Phobius"/>
    </source>
</evidence>
<keyword evidence="4" id="KW-1185">Reference proteome</keyword>
<evidence type="ECO:0000313" key="3">
    <source>
        <dbReference type="EMBL" id="MEJ1250387.1"/>
    </source>
</evidence>
<dbReference type="AlphaFoldDB" id="A0AAW9R8Y7"/>
<keyword evidence="1 2" id="KW-0472">Membrane</keyword>
<dbReference type="Proteomes" id="UP001364472">
    <property type="component" value="Unassembled WGS sequence"/>
</dbReference>
<dbReference type="EMBL" id="JBBDHC010000019">
    <property type="protein sequence ID" value="MEJ1250387.1"/>
    <property type="molecule type" value="Genomic_DNA"/>
</dbReference>
<dbReference type="Pfam" id="PF04304">
    <property type="entry name" value="DUF454"/>
    <property type="match status" value="1"/>
</dbReference>
<proteinExistence type="predicted"/>
<dbReference type="GO" id="GO:0005886">
    <property type="term" value="C:plasma membrane"/>
    <property type="evidence" value="ECO:0007669"/>
    <property type="project" value="UniProtKB-SubCell"/>
</dbReference>
<keyword evidence="1" id="KW-0997">Cell inner membrane</keyword>